<dbReference type="GO" id="GO:0004139">
    <property type="term" value="F:deoxyribose-phosphate aldolase activity"/>
    <property type="evidence" value="ECO:0007669"/>
    <property type="project" value="UniProtKB-UniRule"/>
</dbReference>
<feature type="active site" description="Proton donor/acceptor" evidence="7">
    <location>
        <position position="181"/>
    </location>
</feature>
<dbReference type="SMART" id="SM01133">
    <property type="entry name" value="DeoC"/>
    <property type="match status" value="1"/>
</dbReference>
<keyword evidence="4 7" id="KW-0704">Schiff base</keyword>
<feature type="active site" description="Proton donor/acceptor" evidence="7">
    <location>
        <position position="89"/>
    </location>
</feature>
<dbReference type="Proteomes" id="UP000824099">
    <property type="component" value="Unassembled WGS sequence"/>
</dbReference>
<evidence type="ECO:0000313" key="8">
    <source>
        <dbReference type="EMBL" id="HIU63779.1"/>
    </source>
</evidence>
<comment type="pathway">
    <text evidence="7">Carbohydrate degradation; 2-deoxy-D-ribose 1-phosphate degradation; D-glyceraldehyde 3-phosphate and acetaldehyde from 2-deoxy-alpha-D-ribose 1-phosphate: step 2/2.</text>
</comment>
<reference evidence="8" key="2">
    <citation type="journal article" date="2021" name="PeerJ">
        <title>Extensive microbial diversity within the chicken gut microbiome revealed by metagenomics and culture.</title>
        <authorList>
            <person name="Gilroy R."/>
            <person name="Ravi A."/>
            <person name="Getino M."/>
            <person name="Pursley I."/>
            <person name="Horton D.L."/>
            <person name="Alikhan N.F."/>
            <person name="Baker D."/>
            <person name="Gharbi K."/>
            <person name="Hall N."/>
            <person name="Watson M."/>
            <person name="Adriaenssens E.M."/>
            <person name="Foster-Nyarko E."/>
            <person name="Jarju S."/>
            <person name="Secka A."/>
            <person name="Antonio M."/>
            <person name="Oren A."/>
            <person name="Chaudhuri R.R."/>
            <person name="La Ragione R."/>
            <person name="Hildebrand F."/>
            <person name="Pallen M.J."/>
        </authorList>
    </citation>
    <scope>NUCLEOTIDE SEQUENCE</scope>
    <source>
        <strain evidence="8">CHK160-1198</strain>
    </source>
</reference>
<dbReference type="EC" id="4.1.2.4" evidence="7"/>
<proteinExistence type="inferred from homology"/>
<dbReference type="EMBL" id="DVNI01000029">
    <property type="protein sequence ID" value="HIU63779.1"/>
    <property type="molecule type" value="Genomic_DNA"/>
</dbReference>
<dbReference type="PANTHER" id="PTHR10889:SF1">
    <property type="entry name" value="DEOXYRIBOSE-PHOSPHATE ALDOLASE"/>
    <property type="match status" value="1"/>
</dbReference>
<dbReference type="GO" id="GO:0006018">
    <property type="term" value="P:2-deoxyribose 1-phosphate catabolic process"/>
    <property type="evidence" value="ECO:0007669"/>
    <property type="project" value="UniProtKB-UniRule"/>
</dbReference>
<evidence type="ECO:0000256" key="6">
    <source>
        <dbReference type="ARBA" id="ARBA00056337"/>
    </source>
</evidence>
<organism evidence="8 9">
    <name type="scientific">Candidatus Avacidaminococcus intestinavium</name>
    <dbReference type="NCBI Taxonomy" id="2840684"/>
    <lineage>
        <taxon>Bacteria</taxon>
        <taxon>Bacillati</taxon>
        <taxon>Bacillota</taxon>
        <taxon>Negativicutes</taxon>
        <taxon>Acidaminococcales</taxon>
        <taxon>Acidaminococcaceae</taxon>
        <taxon>Acidaminococcaceae incertae sedis</taxon>
        <taxon>Candidatus Avacidaminococcus</taxon>
    </lineage>
</organism>
<dbReference type="InterPro" id="IPR028581">
    <property type="entry name" value="DeoC_typeI"/>
</dbReference>
<dbReference type="InterPro" id="IPR013785">
    <property type="entry name" value="Aldolase_TIM"/>
</dbReference>
<dbReference type="CDD" id="cd00959">
    <property type="entry name" value="DeoC"/>
    <property type="match status" value="1"/>
</dbReference>
<dbReference type="HAMAP" id="MF_00114">
    <property type="entry name" value="DeoC_type1"/>
    <property type="match status" value="1"/>
</dbReference>
<evidence type="ECO:0000256" key="5">
    <source>
        <dbReference type="ARBA" id="ARBA00048791"/>
    </source>
</evidence>
<evidence type="ECO:0000256" key="2">
    <source>
        <dbReference type="ARBA" id="ARBA00022490"/>
    </source>
</evidence>
<keyword evidence="3 7" id="KW-0456">Lyase</keyword>
<evidence type="ECO:0000313" key="9">
    <source>
        <dbReference type="Proteomes" id="UP000824099"/>
    </source>
</evidence>
<feature type="active site" description="Schiff-base intermediate with acetaldehyde" evidence="7">
    <location>
        <position position="151"/>
    </location>
</feature>
<dbReference type="GO" id="GO:0016052">
    <property type="term" value="P:carbohydrate catabolic process"/>
    <property type="evidence" value="ECO:0007669"/>
    <property type="project" value="TreeGrafter"/>
</dbReference>
<evidence type="ECO:0000256" key="3">
    <source>
        <dbReference type="ARBA" id="ARBA00023239"/>
    </source>
</evidence>
<comment type="subcellular location">
    <subcellularLocation>
        <location evidence="7">Cytoplasm</location>
    </subcellularLocation>
</comment>
<gene>
    <name evidence="7 8" type="primary">deoC</name>
    <name evidence="8" type="ORF">IAB06_01885</name>
</gene>
<dbReference type="PIRSF" id="PIRSF001357">
    <property type="entry name" value="DeoC"/>
    <property type="match status" value="1"/>
</dbReference>
<dbReference type="NCBIfam" id="TIGR00126">
    <property type="entry name" value="deoC"/>
    <property type="match status" value="1"/>
</dbReference>
<sequence>MFFPQYIEHTLLKPEATKADIEKLCAEAEQYEFYGVCINPCYISLAKRRLASSTVKVISVVGFPLGATFTEIKSRETQLAIDSGADEIDMVMNIADFKSGEYEKVQKEIAVVVNAAGEKPVKVIIETALLTREEKQKACKIVIAGGAAFVKTSTGFSSHGAVIADIELIKSMVRGSGVGIKAAGGIRDRATIEAMINAGADRIGTSAGVRIMAEDA</sequence>
<dbReference type="SUPFAM" id="SSF51569">
    <property type="entry name" value="Aldolase"/>
    <property type="match status" value="1"/>
</dbReference>
<keyword evidence="2 7" id="KW-0963">Cytoplasm</keyword>
<dbReference type="Pfam" id="PF01791">
    <property type="entry name" value="DeoC"/>
    <property type="match status" value="1"/>
</dbReference>
<accession>A0A9D1MPJ1</accession>
<protein>
    <recommendedName>
        <fullName evidence="7">Deoxyribose-phosphate aldolase</fullName>
        <shortName evidence="7">DERA</shortName>
        <ecNumber evidence="7">4.1.2.4</ecNumber>
    </recommendedName>
    <alternativeName>
        <fullName evidence="7">2-deoxy-D-ribose 5-phosphate aldolase</fullName>
    </alternativeName>
    <alternativeName>
        <fullName evidence="7">Phosphodeoxyriboaldolase</fullName>
        <shortName evidence="7">Deoxyriboaldolase</shortName>
    </alternativeName>
</protein>
<dbReference type="Gene3D" id="3.20.20.70">
    <property type="entry name" value="Aldolase class I"/>
    <property type="match status" value="1"/>
</dbReference>
<reference evidence="8" key="1">
    <citation type="submission" date="2020-10" db="EMBL/GenBank/DDBJ databases">
        <authorList>
            <person name="Gilroy R."/>
        </authorList>
    </citation>
    <scope>NUCLEOTIDE SEQUENCE</scope>
    <source>
        <strain evidence="8">CHK160-1198</strain>
    </source>
</reference>
<comment type="similarity">
    <text evidence="1 7">Belongs to the DeoC/FbaB aldolase family. DeoC type 1 subfamily.</text>
</comment>
<comment type="function">
    <text evidence="6 7">Catalyzes a reversible aldol reaction between acetaldehyde and D-glyceraldehyde 3-phosphate to generate 2-deoxy-D-ribose 5-phosphate.</text>
</comment>
<name>A0A9D1MPJ1_9FIRM</name>
<evidence type="ECO:0000256" key="4">
    <source>
        <dbReference type="ARBA" id="ARBA00023270"/>
    </source>
</evidence>
<dbReference type="FunFam" id="3.20.20.70:FF:000044">
    <property type="entry name" value="Deoxyribose-phosphate aldolase"/>
    <property type="match status" value="1"/>
</dbReference>
<dbReference type="InterPro" id="IPR002915">
    <property type="entry name" value="DeoC/FbaB/LacD_aldolase"/>
</dbReference>
<dbReference type="PANTHER" id="PTHR10889">
    <property type="entry name" value="DEOXYRIBOSE-PHOSPHATE ALDOLASE"/>
    <property type="match status" value="1"/>
</dbReference>
<dbReference type="InterPro" id="IPR011343">
    <property type="entry name" value="DeoC"/>
</dbReference>
<comment type="caution">
    <text evidence="8">The sequence shown here is derived from an EMBL/GenBank/DDBJ whole genome shotgun (WGS) entry which is preliminary data.</text>
</comment>
<dbReference type="GO" id="GO:0005737">
    <property type="term" value="C:cytoplasm"/>
    <property type="evidence" value="ECO:0007669"/>
    <property type="project" value="UniProtKB-SubCell"/>
</dbReference>
<comment type="catalytic activity">
    <reaction evidence="5 7">
        <text>2-deoxy-D-ribose 5-phosphate = D-glyceraldehyde 3-phosphate + acetaldehyde</text>
        <dbReference type="Rhea" id="RHEA:12821"/>
        <dbReference type="ChEBI" id="CHEBI:15343"/>
        <dbReference type="ChEBI" id="CHEBI:59776"/>
        <dbReference type="ChEBI" id="CHEBI:62877"/>
        <dbReference type="EC" id="4.1.2.4"/>
    </reaction>
</comment>
<evidence type="ECO:0000256" key="1">
    <source>
        <dbReference type="ARBA" id="ARBA00010936"/>
    </source>
</evidence>
<dbReference type="GO" id="GO:0009264">
    <property type="term" value="P:deoxyribonucleotide catabolic process"/>
    <property type="evidence" value="ECO:0007669"/>
    <property type="project" value="UniProtKB-UniRule"/>
</dbReference>
<evidence type="ECO:0000256" key="7">
    <source>
        <dbReference type="HAMAP-Rule" id="MF_00114"/>
    </source>
</evidence>
<dbReference type="AlphaFoldDB" id="A0A9D1MPJ1"/>